<protein>
    <submittedName>
        <fullName evidence="1">15268_t:CDS:1</fullName>
    </submittedName>
</protein>
<dbReference type="Proteomes" id="UP000789702">
    <property type="component" value="Unassembled WGS sequence"/>
</dbReference>
<sequence>AIGPTSPTGPINWKHWAYRFQSERPSPSSIQINGPIRETNIDRDPLEIKPVI</sequence>
<keyword evidence="2" id="KW-1185">Reference proteome</keyword>
<feature type="non-terminal residue" evidence="1">
    <location>
        <position position="1"/>
    </location>
</feature>
<dbReference type="EMBL" id="CAJVPU010007893">
    <property type="protein sequence ID" value="CAG8577888.1"/>
    <property type="molecule type" value="Genomic_DNA"/>
</dbReference>
<name>A0ACA9MAY4_9GLOM</name>
<evidence type="ECO:0000313" key="2">
    <source>
        <dbReference type="Proteomes" id="UP000789702"/>
    </source>
</evidence>
<comment type="caution">
    <text evidence="1">The sequence shown here is derived from an EMBL/GenBank/DDBJ whole genome shotgun (WGS) entry which is preliminary data.</text>
</comment>
<reference evidence="1" key="1">
    <citation type="submission" date="2021-06" db="EMBL/GenBank/DDBJ databases">
        <authorList>
            <person name="Kallberg Y."/>
            <person name="Tangrot J."/>
            <person name="Rosling A."/>
        </authorList>
    </citation>
    <scope>NUCLEOTIDE SEQUENCE</scope>
    <source>
        <strain evidence="1">IL203A</strain>
    </source>
</reference>
<organism evidence="1 2">
    <name type="scientific">Dentiscutata heterogama</name>
    <dbReference type="NCBI Taxonomy" id="1316150"/>
    <lineage>
        <taxon>Eukaryota</taxon>
        <taxon>Fungi</taxon>
        <taxon>Fungi incertae sedis</taxon>
        <taxon>Mucoromycota</taxon>
        <taxon>Glomeromycotina</taxon>
        <taxon>Glomeromycetes</taxon>
        <taxon>Diversisporales</taxon>
        <taxon>Gigasporaceae</taxon>
        <taxon>Dentiscutata</taxon>
    </lineage>
</organism>
<proteinExistence type="predicted"/>
<evidence type="ECO:0000313" key="1">
    <source>
        <dbReference type="EMBL" id="CAG8577888.1"/>
    </source>
</evidence>
<gene>
    <name evidence="1" type="ORF">DHETER_LOCUS6341</name>
</gene>
<accession>A0ACA9MAY4</accession>